<accession>A0A2R4MDI9</accession>
<protein>
    <recommendedName>
        <fullName evidence="2">UspA domain-containing protein</fullName>
    </recommendedName>
</protein>
<dbReference type="AlphaFoldDB" id="A0A2R4MDI9"/>
<dbReference type="STRING" id="1122213.GCA_000423365_01318"/>
<organism evidence="3 4">
    <name type="scientific">Maritalea myrionectae</name>
    <dbReference type="NCBI Taxonomy" id="454601"/>
    <lineage>
        <taxon>Bacteria</taxon>
        <taxon>Pseudomonadati</taxon>
        <taxon>Pseudomonadota</taxon>
        <taxon>Alphaproteobacteria</taxon>
        <taxon>Hyphomicrobiales</taxon>
        <taxon>Devosiaceae</taxon>
        <taxon>Maritalea</taxon>
    </lineage>
</organism>
<name>A0A2R4MDI9_9HYPH</name>
<dbReference type="Pfam" id="PF00582">
    <property type="entry name" value="Usp"/>
    <property type="match status" value="1"/>
</dbReference>
<dbReference type="Proteomes" id="UP000258927">
    <property type="component" value="Chromosome"/>
</dbReference>
<dbReference type="PANTHER" id="PTHR46268:SF15">
    <property type="entry name" value="UNIVERSAL STRESS PROTEIN HP_0031"/>
    <property type="match status" value="1"/>
</dbReference>
<dbReference type="Gene3D" id="3.40.50.12370">
    <property type="match status" value="1"/>
</dbReference>
<evidence type="ECO:0000256" key="1">
    <source>
        <dbReference type="ARBA" id="ARBA00008791"/>
    </source>
</evidence>
<sequence>MIKDVLVYLDGSKEDEVRLSYAEPIARRHDAFLTGLLCVEIPDVVSAGDGVFSVGQVAAELQQEAEEQGDKYEKELDMRFAKHEFSSDLRRVSATPSFMGQTIANEARLADLIVATRPYKHYSEKPEIFENVLFNSGRSCLFVPPAIPASDGPYKNIVLGWRNSKETARAVADAIPFMQRADQVTVAIVSDDEAPEERGIEPGADIARHLDRHGVNVEVRNINGWSDAAAALLNEVGRIDADMIVMGGYGHSRFREWVLGGATREILSKAEVPVLMAH</sequence>
<dbReference type="CDD" id="cd00293">
    <property type="entry name" value="USP-like"/>
    <property type="match status" value="1"/>
</dbReference>
<dbReference type="PANTHER" id="PTHR46268">
    <property type="entry name" value="STRESS RESPONSE PROTEIN NHAX"/>
    <property type="match status" value="1"/>
</dbReference>
<keyword evidence="4" id="KW-1185">Reference proteome</keyword>
<evidence type="ECO:0000313" key="4">
    <source>
        <dbReference type="Proteomes" id="UP000258927"/>
    </source>
</evidence>
<dbReference type="PRINTS" id="PR01438">
    <property type="entry name" value="UNVRSLSTRESS"/>
</dbReference>
<dbReference type="EMBL" id="CP021330">
    <property type="protein sequence ID" value="AVX04005.1"/>
    <property type="molecule type" value="Genomic_DNA"/>
</dbReference>
<gene>
    <name evidence="3" type="ORF">MXMO3_01475</name>
</gene>
<feature type="domain" description="UspA" evidence="2">
    <location>
        <begin position="154"/>
        <end position="277"/>
    </location>
</feature>
<dbReference type="KEGG" id="mmyr:MXMO3_01475"/>
<dbReference type="SUPFAM" id="SSF52402">
    <property type="entry name" value="Adenine nucleotide alpha hydrolases-like"/>
    <property type="match status" value="2"/>
</dbReference>
<dbReference type="RefSeq" id="WP_027834405.1">
    <property type="nucleotide sequence ID" value="NZ_CP021330.1"/>
</dbReference>
<dbReference type="InterPro" id="IPR006015">
    <property type="entry name" value="Universal_stress_UspA"/>
</dbReference>
<reference evidence="3 4" key="1">
    <citation type="submission" date="2017-05" db="EMBL/GenBank/DDBJ databases">
        <title>Genome Analysis of Maritalea myrionectae HL2708#5.</title>
        <authorList>
            <consortium name="Cotde Inc.-PKNU"/>
            <person name="Jang D."/>
            <person name="Oh H.-M."/>
        </authorList>
    </citation>
    <scope>NUCLEOTIDE SEQUENCE [LARGE SCALE GENOMIC DNA]</scope>
    <source>
        <strain evidence="3 4">HL2708#5</strain>
    </source>
</reference>
<comment type="similarity">
    <text evidence="1">Belongs to the universal stress protein A family.</text>
</comment>
<dbReference type="InterPro" id="IPR006016">
    <property type="entry name" value="UspA"/>
</dbReference>
<proteinExistence type="inferred from homology"/>
<evidence type="ECO:0000259" key="2">
    <source>
        <dbReference type="Pfam" id="PF00582"/>
    </source>
</evidence>
<evidence type="ECO:0000313" key="3">
    <source>
        <dbReference type="EMBL" id="AVX04005.1"/>
    </source>
</evidence>